<dbReference type="InterPro" id="IPR007466">
    <property type="entry name" value="Peptidyl-Arg-deiminase_porph"/>
</dbReference>
<dbReference type="GO" id="GO:0009446">
    <property type="term" value="P:putrescine biosynthetic process"/>
    <property type="evidence" value="ECO:0007669"/>
    <property type="project" value="InterPro"/>
</dbReference>
<sequence>MTPEYLLPAEWAAQSAIMLTWPHRETDWAEHLEAVDRVYLSISRQVTRFQQLLIVCNSKSHQRVISQKLADAAIDTDHLLFAIAPSNDSWARDHAPLTCIGDKGALLLDFQFNGWGGKYPADLDNRINQNLFHSGLFTDAEYRTVPLVLEGGAVETDGQGTLLATRSSVLTQSRNPQLTTAQVENLLTRQLGLERFLWLNNGHLSGDDTDGHIDTLARFSDPATILYATATPDDPDHQELEAMAAELREFRQRDGTPYRLIPLPPIPPIISEHGDRLPAGYANFLIINGAVLLPVYNIPQDVEAVRRLQESFTEREIIPINCLPLIRQNGSLHCITMQFPQQVTLSPALSD</sequence>
<evidence type="ECO:0000313" key="2">
    <source>
        <dbReference type="EMBL" id="PLX62486.1"/>
    </source>
</evidence>
<dbReference type="GO" id="GO:0047632">
    <property type="term" value="F:agmatine deiminase activity"/>
    <property type="evidence" value="ECO:0007669"/>
    <property type="project" value="TreeGrafter"/>
</dbReference>
<proteinExistence type="predicted"/>
<dbReference type="AlphaFoldDB" id="A0A2N6CYQ1"/>
<dbReference type="Proteomes" id="UP000235015">
    <property type="component" value="Unassembled WGS sequence"/>
</dbReference>
<gene>
    <name evidence="2" type="ORF">C0630_06570</name>
</gene>
<dbReference type="STRING" id="1111735.GCA_000428045_01104"/>
<name>A0A2N6CYQ1_9GAMM</name>
<dbReference type="PANTHER" id="PTHR31377:SF0">
    <property type="entry name" value="AGMATINE DEIMINASE-RELATED"/>
    <property type="match status" value="1"/>
</dbReference>
<dbReference type="RefSeq" id="WP_273438415.1">
    <property type="nucleotide sequence ID" value="NZ_PKUN01000005.1"/>
</dbReference>
<reference evidence="2 3" key="1">
    <citation type="submission" date="2017-11" db="EMBL/GenBank/DDBJ databases">
        <title>Genome-resolved metagenomics identifies genetic mobility, metabolic interactions, and unexpected diversity in perchlorate-reducing communities.</title>
        <authorList>
            <person name="Barnum T.P."/>
            <person name="Figueroa I.A."/>
            <person name="Carlstrom C.I."/>
            <person name="Lucas L.N."/>
            <person name="Engelbrektson A.L."/>
            <person name="Coates J.D."/>
        </authorList>
    </citation>
    <scope>NUCLEOTIDE SEQUENCE [LARGE SCALE GENOMIC DNA]</scope>
    <source>
        <strain evidence="2">BM301</strain>
    </source>
</reference>
<dbReference type="Pfam" id="PF04371">
    <property type="entry name" value="PAD_porph"/>
    <property type="match status" value="1"/>
</dbReference>
<protein>
    <submittedName>
        <fullName evidence="2">Agmatine deiminase</fullName>
    </submittedName>
</protein>
<evidence type="ECO:0000256" key="1">
    <source>
        <dbReference type="ARBA" id="ARBA00022801"/>
    </source>
</evidence>
<dbReference type="Gene3D" id="3.75.10.10">
    <property type="entry name" value="L-arginine/glycine Amidinotransferase, Chain A"/>
    <property type="match status" value="1"/>
</dbReference>
<dbReference type="EMBL" id="PKUN01000005">
    <property type="protein sequence ID" value="PLX62486.1"/>
    <property type="molecule type" value="Genomic_DNA"/>
</dbReference>
<dbReference type="SUPFAM" id="SSF55909">
    <property type="entry name" value="Pentein"/>
    <property type="match status" value="1"/>
</dbReference>
<evidence type="ECO:0000313" key="3">
    <source>
        <dbReference type="Proteomes" id="UP000235015"/>
    </source>
</evidence>
<dbReference type="PANTHER" id="PTHR31377">
    <property type="entry name" value="AGMATINE DEIMINASE-RELATED"/>
    <property type="match status" value="1"/>
</dbReference>
<comment type="caution">
    <text evidence="2">The sequence shown here is derived from an EMBL/GenBank/DDBJ whole genome shotgun (WGS) entry which is preliminary data.</text>
</comment>
<accession>A0A2N6CYQ1</accession>
<dbReference type="GO" id="GO:0004668">
    <property type="term" value="F:protein-arginine deiminase activity"/>
    <property type="evidence" value="ECO:0007669"/>
    <property type="project" value="InterPro"/>
</dbReference>
<keyword evidence="1" id="KW-0378">Hydrolase</keyword>
<organism evidence="2 3">
    <name type="scientific">Sedimenticola selenatireducens</name>
    <dbReference type="NCBI Taxonomy" id="191960"/>
    <lineage>
        <taxon>Bacteria</taxon>
        <taxon>Pseudomonadati</taxon>
        <taxon>Pseudomonadota</taxon>
        <taxon>Gammaproteobacteria</taxon>
        <taxon>Chromatiales</taxon>
        <taxon>Sedimenticolaceae</taxon>
        <taxon>Sedimenticola</taxon>
    </lineage>
</organism>